<dbReference type="GeneID" id="105172824"/>
<keyword evidence="6" id="KW-0812">Transmembrane</keyword>
<dbReference type="CDD" id="cd04516">
    <property type="entry name" value="TBP_eukaryotes"/>
    <property type="match status" value="1"/>
</dbReference>
<reference evidence="8" key="1">
    <citation type="submission" date="2025-08" db="UniProtKB">
        <authorList>
            <consortium name="RefSeq"/>
        </authorList>
    </citation>
    <scope>IDENTIFICATION</scope>
</reference>
<dbReference type="InterPro" id="IPR030491">
    <property type="entry name" value="TBP_CS"/>
</dbReference>
<dbReference type="RefSeq" id="XP_011092702.1">
    <property type="nucleotide sequence ID" value="XM_011094400.2"/>
</dbReference>
<dbReference type="GO" id="GO:0006352">
    <property type="term" value="P:DNA-templated transcription initiation"/>
    <property type="evidence" value="ECO:0007669"/>
    <property type="project" value="InterPro"/>
</dbReference>
<evidence type="ECO:0000256" key="6">
    <source>
        <dbReference type="SAM" id="Phobius"/>
    </source>
</evidence>
<dbReference type="PROSITE" id="PS00351">
    <property type="entry name" value="TFIID"/>
    <property type="match status" value="1"/>
</dbReference>
<dbReference type="HAMAP" id="MF_00408">
    <property type="entry name" value="TATA_bind_prot_arch"/>
    <property type="match status" value="1"/>
</dbReference>
<dbReference type="PRINTS" id="PR00686">
    <property type="entry name" value="TIFACTORIID"/>
</dbReference>
<evidence type="ECO:0000256" key="3">
    <source>
        <dbReference type="ARBA" id="ARBA00023125"/>
    </source>
</evidence>
<dbReference type="OrthoDB" id="2127950at2759"/>
<dbReference type="Proteomes" id="UP000504604">
    <property type="component" value="Linkage group LG10"/>
</dbReference>
<dbReference type="InterPro" id="IPR033710">
    <property type="entry name" value="TBP_eukaryotic"/>
</dbReference>
<dbReference type="Pfam" id="PF00352">
    <property type="entry name" value="TBP"/>
    <property type="match status" value="2"/>
</dbReference>
<feature type="transmembrane region" description="Helical" evidence="6">
    <location>
        <begin position="208"/>
        <end position="224"/>
    </location>
</feature>
<comment type="similarity">
    <text evidence="2">Belongs to the TBP family.</text>
</comment>
<dbReference type="InterPro" id="IPR000814">
    <property type="entry name" value="TBP"/>
</dbReference>
<dbReference type="InterPro" id="IPR012295">
    <property type="entry name" value="TBP_dom_sf"/>
</dbReference>
<dbReference type="Gramene" id="SIN_1026107.t">
    <property type="protein sequence ID" value="SIN_1026107.t.cds1"/>
    <property type="gene ID" value="SIN_1026107"/>
</dbReference>
<keyword evidence="6" id="KW-0472">Membrane</keyword>
<keyword evidence="3" id="KW-0238">DNA-binding</keyword>
<proteinExistence type="inferred from homology"/>
<dbReference type="AlphaFoldDB" id="A0A6I9U4Z5"/>
<keyword evidence="6" id="KW-1133">Transmembrane helix</keyword>
<evidence type="ECO:0000256" key="4">
    <source>
        <dbReference type="ARBA" id="ARBA00023163"/>
    </source>
</evidence>
<dbReference type="GO" id="GO:0003677">
    <property type="term" value="F:DNA binding"/>
    <property type="evidence" value="ECO:0007669"/>
    <property type="project" value="UniProtKB-KW"/>
</dbReference>
<keyword evidence="4" id="KW-0804">Transcription</keyword>
<evidence type="ECO:0000313" key="8">
    <source>
        <dbReference type="RefSeq" id="XP_011092702.1"/>
    </source>
</evidence>
<evidence type="ECO:0000313" key="7">
    <source>
        <dbReference type="Proteomes" id="UP000504604"/>
    </source>
</evidence>
<gene>
    <name evidence="8" type="primary">LOC105172824</name>
</gene>
<name>A0A6I9U4Z5_SESIN</name>
<dbReference type="Gene3D" id="3.30.310.10">
    <property type="entry name" value="TATA-Binding Protein"/>
    <property type="match status" value="2"/>
</dbReference>
<keyword evidence="7" id="KW-1185">Reference proteome</keyword>
<comment type="subcellular location">
    <subcellularLocation>
        <location evidence="1">Nucleus</location>
    </subcellularLocation>
</comment>
<protein>
    <submittedName>
        <fullName evidence="8">TATA-box-binding protein 1-like</fullName>
    </submittedName>
</protein>
<dbReference type="InParanoid" id="A0A6I9U4Z5"/>
<evidence type="ECO:0000256" key="5">
    <source>
        <dbReference type="ARBA" id="ARBA00023242"/>
    </source>
</evidence>
<evidence type="ECO:0000256" key="2">
    <source>
        <dbReference type="ARBA" id="ARBA00005560"/>
    </source>
</evidence>
<dbReference type="KEGG" id="sind:105172824"/>
<dbReference type="GO" id="GO:0005634">
    <property type="term" value="C:nucleus"/>
    <property type="evidence" value="ECO:0007669"/>
    <property type="project" value="UniProtKB-SubCell"/>
</dbReference>
<dbReference type="SUPFAM" id="SSF55945">
    <property type="entry name" value="TATA-box binding protein-like"/>
    <property type="match status" value="2"/>
</dbReference>
<accession>A0A6I9U4Z5</accession>
<sequence>MANQWLNDNQLPANFHQWFEENQAPDSELMSNNPLSPVPTIQNIVSTVNLDCDLNLAEISLKTRNSEYNPKRFSAVIMRIKEPKTTALIFASGKMVCTGAKTEQQSRLAARKFARVVQKVGFPVRFSGFRIQSMVASCDVKFPVRLENMICGHGVYSVYEPEIFPGLIYRMKKPKVTILVFASGKIVIAGAKEKVTVQECRKRKRGRSCYMILFLLFIYVVQFGS</sequence>
<dbReference type="PANTHER" id="PTHR10126">
    <property type="entry name" value="TATA-BOX BINDING PROTEIN"/>
    <property type="match status" value="1"/>
</dbReference>
<organism evidence="7 8">
    <name type="scientific">Sesamum indicum</name>
    <name type="common">Oriental sesame</name>
    <name type="synonym">Sesamum orientale</name>
    <dbReference type="NCBI Taxonomy" id="4182"/>
    <lineage>
        <taxon>Eukaryota</taxon>
        <taxon>Viridiplantae</taxon>
        <taxon>Streptophyta</taxon>
        <taxon>Embryophyta</taxon>
        <taxon>Tracheophyta</taxon>
        <taxon>Spermatophyta</taxon>
        <taxon>Magnoliopsida</taxon>
        <taxon>eudicotyledons</taxon>
        <taxon>Gunneridae</taxon>
        <taxon>Pentapetalae</taxon>
        <taxon>asterids</taxon>
        <taxon>lamiids</taxon>
        <taxon>Lamiales</taxon>
        <taxon>Pedaliaceae</taxon>
        <taxon>Sesamum</taxon>
    </lineage>
</organism>
<dbReference type="FunFam" id="3.30.310.10:FF:000001">
    <property type="entry name" value="TATA-box-binding protein 2"/>
    <property type="match status" value="1"/>
</dbReference>
<keyword evidence="5" id="KW-0539">Nucleus</keyword>
<evidence type="ECO:0000256" key="1">
    <source>
        <dbReference type="ARBA" id="ARBA00004123"/>
    </source>
</evidence>